<proteinExistence type="predicted"/>
<dbReference type="GO" id="GO:0032587">
    <property type="term" value="C:ruffle membrane"/>
    <property type="evidence" value="ECO:0007669"/>
    <property type="project" value="UniProtKB-SubCell"/>
</dbReference>
<dbReference type="InterPro" id="IPR041681">
    <property type="entry name" value="PH_9"/>
</dbReference>
<organism evidence="4">
    <name type="scientific">Petromyzon marinus</name>
    <name type="common">Sea lamprey</name>
    <dbReference type="NCBI Taxonomy" id="7757"/>
    <lineage>
        <taxon>Eukaryota</taxon>
        <taxon>Metazoa</taxon>
        <taxon>Chordata</taxon>
        <taxon>Craniata</taxon>
        <taxon>Vertebrata</taxon>
        <taxon>Cyclostomata</taxon>
        <taxon>Hyperoartia</taxon>
        <taxon>Petromyzontiformes</taxon>
        <taxon>Petromyzontidae</taxon>
        <taxon>Petromyzon</taxon>
    </lineage>
</organism>
<protein>
    <submittedName>
        <fullName evidence="4">Uncharacterized protein</fullName>
    </submittedName>
</protein>
<dbReference type="InterPro" id="IPR023394">
    <property type="entry name" value="Sec7_C_sf"/>
</dbReference>
<dbReference type="Pfam" id="PF01369">
    <property type="entry name" value="Sec7"/>
    <property type="match status" value="1"/>
</dbReference>
<dbReference type="AlphaFoldDB" id="S4R4H7"/>
<evidence type="ECO:0000259" key="3">
    <source>
        <dbReference type="Pfam" id="PF15410"/>
    </source>
</evidence>
<dbReference type="InterPro" id="IPR011993">
    <property type="entry name" value="PH-like_dom_sf"/>
</dbReference>
<dbReference type="HOGENOM" id="CLU_011021_0_0_1"/>
<dbReference type="SUPFAM" id="SSF50729">
    <property type="entry name" value="PH domain-like"/>
    <property type="match status" value="1"/>
</dbReference>
<evidence type="ECO:0000313" key="4">
    <source>
        <dbReference type="Ensembl" id="ENSPMAP00000000106.1"/>
    </source>
</evidence>
<dbReference type="Gene3D" id="1.10.1000.11">
    <property type="entry name" value="Arf Nucleotide-binding Site Opener,domain 2"/>
    <property type="match status" value="1"/>
</dbReference>
<dbReference type="PANTHER" id="PTHR10663">
    <property type="entry name" value="GUANYL-NUCLEOTIDE EXCHANGE FACTOR"/>
    <property type="match status" value="1"/>
</dbReference>
<dbReference type="InterPro" id="IPR035999">
    <property type="entry name" value="Sec7_dom_sf"/>
</dbReference>
<dbReference type="Ensembl" id="ENSPMAT00000000106.1">
    <property type="protein sequence ID" value="ENSPMAP00000000106.1"/>
    <property type="gene ID" value="ENSPMAG00000000092.1"/>
</dbReference>
<dbReference type="InterPro" id="IPR000904">
    <property type="entry name" value="Sec7_dom"/>
</dbReference>
<evidence type="ECO:0000256" key="1">
    <source>
        <dbReference type="ARBA" id="ARBA00004632"/>
    </source>
</evidence>
<name>S4R4H7_PETMA</name>
<dbReference type="GO" id="GO:0005085">
    <property type="term" value="F:guanyl-nucleotide exchange factor activity"/>
    <property type="evidence" value="ECO:0007669"/>
    <property type="project" value="InterPro"/>
</dbReference>
<reference evidence="4" key="2">
    <citation type="submission" date="2025-09" db="UniProtKB">
        <authorList>
            <consortium name="Ensembl"/>
        </authorList>
    </citation>
    <scope>IDENTIFICATION</scope>
</reference>
<evidence type="ECO:0000259" key="2">
    <source>
        <dbReference type="Pfam" id="PF01369"/>
    </source>
</evidence>
<dbReference type="Gene3D" id="2.30.29.30">
    <property type="entry name" value="Pleckstrin-homology domain (PH domain)/Phosphotyrosine-binding domain (PTB)"/>
    <property type="match status" value="1"/>
</dbReference>
<dbReference type="SUPFAM" id="SSF48425">
    <property type="entry name" value="Sec7 domain"/>
    <property type="match status" value="1"/>
</dbReference>
<dbReference type="PANTHER" id="PTHR10663:SF376">
    <property type="entry name" value="PH AND SEC7 DOMAIN-CONTAINING PROTEIN"/>
    <property type="match status" value="1"/>
</dbReference>
<dbReference type="Pfam" id="PF15410">
    <property type="entry name" value="PH_9"/>
    <property type="match status" value="1"/>
</dbReference>
<accession>S4R4H7</accession>
<dbReference type="GeneTree" id="ENSGT00940000155061"/>
<dbReference type="STRING" id="7757.ENSPMAP00000000106"/>
<feature type="domain" description="Pleckstrin homology" evidence="3">
    <location>
        <begin position="84"/>
        <end position="192"/>
    </location>
</feature>
<dbReference type="GO" id="GO:0032012">
    <property type="term" value="P:regulation of ARF protein signal transduction"/>
    <property type="evidence" value="ECO:0007669"/>
    <property type="project" value="InterPro"/>
</dbReference>
<comment type="subcellular location">
    <subcellularLocation>
        <location evidence="1">Cell projection</location>
        <location evidence="1">Ruffle membrane</location>
    </subcellularLocation>
</comment>
<reference evidence="4" key="1">
    <citation type="submission" date="2025-08" db="UniProtKB">
        <authorList>
            <consortium name="Ensembl"/>
        </authorList>
    </citation>
    <scope>IDENTIFICATION</scope>
</reference>
<feature type="domain" description="SEC7" evidence="2">
    <location>
        <begin position="10"/>
        <end position="48"/>
    </location>
</feature>
<sequence length="301" mass="33801">ATVVLVIGAQNIGKRMTCQEFIGNLEGLDSGQDFPRDLLKALRASIRSADRLQWPPPAEPATPLNALSKPFLDLVPDPGAATHKQGLLVRKTHADIDGRRTPKGRRGWKAFTAALRGMVLYLHKAGVAPHPKPGNCPPGPLPTSQLQLHHFHTHHHRHFDYQHQHHKLSSPLPPRSHEEMESWIFRINVVAAEFSSPPFPAATASTKRFSRPLLPSMATKLPPEEQMRCHADRLAALCAELAQHQEARPDRRSRSKEQHEHRLRETYLLLEKTRYETYLRLLRHKIAAGTDDLAVVEAALG</sequence>